<name>A0A8C2EHY0_CYPCA</name>
<sequence>MFTGVSVSVMVGDSVTLHTDDTEVPTGSNIIWKFGDDIIARMNEADRNPSTYDGPGALFKDRLKLDKQTGSLTITNIRTEHIGRYSVDIKSTNAKLKTFQVTVHGVFSLDGVKKISVRDGDPVPLQTRVTDITGNDVIEWTFGPQNTSIVKTDRVNGRIIYNEDDVRFTNTLHLDIKTGDLTISNTKTDNAGLYHIKII</sequence>
<evidence type="ECO:0000313" key="1">
    <source>
        <dbReference type="Ensembl" id="ENSCCRP00020040771.1"/>
    </source>
</evidence>
<dbReference type="SUPFAM" id="SSF48726">
    <property type="entry name" value="Immunoglobulin"/>
    <property type="match status" value="2"/>
</dbReference>
<dbReference type="Proteomes" id="UP000694701">
    <property type="component" value="Unplaced"/>
</dbReference>
<protein>
    <recommendedName>
        <fullName evidence="3">Ig-like domain-containing protein</fullName>
    </recommendedName>
</protein>
<reference evidence="1" key="1">
    <citation type="submission" date="2025-08" db="UniProtKB">
        <authorList>
            <consortium name="Ensembl"/>
        </authorList>
    </citation>
    <scope>IDENTIFICATION</scope>
</reference>
<dbReference type="PANTHER" id="PTHR21063">
    <property type="entry name" value="LFA-3"/>
    <property type="match status" value="1"/>
</dbReference>
<dbReference type="Gene3D" id="2.60.40.10">
    <property type="entry name" value="Immunoglobulins"/>
    <property type="match status" value="2"/>
</dbReference>
<accession>A0A8C2EHY0</accession>
<dbReference type="InterPro" id="IPR036179">
    <property type="entry name" value="Ig-like_dom_sf"/>
</dbReference>
<proteinExistence type="predicted"/>
<dbReference type="InterPro" id="IPR013783">
    <property type="entry name" value="Ig-like_fold"/>
</dbReference>
<dbReference type="AlphaFoldDB" id="A0A8C2EHY0"/>
<evidence type="ECO:0008006" key="3">
    <source>
        <dbReference type="Google" id="ProtNLM"/>
    </source>
</evidence>
<dbReference type="PANTHER" id="PTHR21063:SF4">
    <property type="entry name" value="CD48 ANTIGEN-RELATED"/>
    <property type="match status" value="1"/>
</dbReference>
<dbReference type="Ensembl" id="ENSCCRT00020044477.1">
    <property type="protein sequence ID" value="ENSCCRP00020040771.1"/>
    <property type="gene ID" value="ENSCCRG00020018141.1"/>
</dbReference>
<evidence type="ECO:0000313" key="2">
    <source>
        <dbReference type="Proteomes" id="UP000694701"/>
    </source>
</evidence>
<organism evidence="1 2">
    <name type="scientific">Cyprinus carpio</name>
    <name type="common">Common carp</name>
    <dbReference type="NCBI Taxonomy" id="7962"/>
    <lineage>
        <taxon>Eukaryota</taxon>
        <taxon>Metazoa</taxon>
        <taxon>Chordata</taxon>
        <taxon>Craniata</taxon>
        <taxon>Vertebrata</taxon>
        <taxon>Euteleostomi</taxon>
        <taxon>Actinopterygii</taxon>
        <taxon>Neopterygii</taxon>
        <taxon>Teleostei</taxon>
        <taxon>Ostariophysi</taxon>
        <taxon>Cypriniformes</taxon>
        <taxon>Cyprinidae</taxon>
        <taxon>Cyprininae</taxon>
        <taxon>Cyprinus</taxon>
    </lineage>
</organism>